<dbReference type="AlphaFoldDB" id="A0A2G9FWM9"/>
<evidence type="ECO:0000313" key="2">
    <source>
        <dbReference type="Proteomes" id="UP000231279"/>
    </source>
</evidence>
<organism evidence="1 2">
    <name type="scientific">Handroanthus impetiginosus</name>
    <dbReference type="NCBI Taxonomy" id="429701"/>
    <lineage>
        <taxon>Eukaryota</taxon>
        <taxon>Viridiplantae</taxon>
        <taxon>Streptophyta</taxon>
        <taxon>Embryophyta</taxon>
        <taxon>Tracheophyta</taxon>
        <taxon>Spermatophyta</taxon>
        <taxon>Magnoliopsida</taxon>
        <taxon>eudicotyledons</taxon>
        <taxon>Gunneridae</taxon>
        <taxon>Pentapetalae</taxon>
        <taxon>asterids</taxon>
        <taxon>lamiids</taxon>
        <taxon>Lamiales</taxon>
        <taxon>Bignoniaceae</taxon>
        <taxon>Crescentiina</taxon>
        <taxon>Tabebuia alliance</taxon>
        <taxon>Handroanthus</taxon>
    </lineage>
</organism>
<comment type="caution">
    <text evidence="1">The sequence shown here is derived from an EMBL/GenBank/DDBJ whole genome shotgun (WGS) entry which is preliminary data.</text>
</comment>
<evidence type="ECO:0000313" key="1">
    <source>
        <dbReference type="EMBL" id="PIM97465.1"/>
    </source>
</evidence>
<sequence length="65" mass="7589">MMGSQKMVLSSFVIAEFNAKRCRHSWLTNCLFQLVVRFYKLPSYSSNFATCEMYHETLATLDTLK</sequence>
<dbReference type="Proteomes" id="UP000231279">
    <property type="component" value="Unassembled WGS sequence"/>
</dbReference>
<accession>A0A2G9FWM9</accession>
<name>A0A2G9FWM9_9LAMI</name>
<reference evidence="2" key="1">
    <citation type="journal article" date="2018" name="Gigascience">
        <title>Genome assembly of the Pink Ipe (Handroanthus impetiginosus, Bignoniaceae), a highly valued, ecologically keystone Neotropical timber forest tree.</title>
        <authorList>
            <person name="Silva-Junior O.B."/>
            <person name="Grattapaglia D."/>
            <person name="Novaes E."/>
            <person name="Collevatti R.G."/>
        </authorList>
    </citation>
    <scope>NUCLEOTIDE SEQUENCE [LARGE SCALE GENOMIC DNA]</scope>
    <source>
        <strain evidence="2">cv. UFG-1</strain>
    </source>
</reference>
<protein>
    <submittedName>
        <fullName evidence="1">Uncharacterized protein</fullName>
    </submittedName>
</protein>
<gene>
    <name evidence="1" type="ORF">CDL12_30065</name>
</gene>
<dbReference type="EMBL" id="NKXS01009655">
    <property type="protein sequence ID" value="PIM97465.1"/>
    <property type="molecule type" value="Genomic_DNA"/>
</dbReference>
<keyword evidence="2" id="KW-1185">Reference proteome</keyword>
<proteinExistence type="predicted"/>